<dbReference type="GeneID" id="5486224"/>
<dbReference type="Proteomes" id="UP000001312">
    <property type="component" value="Unassembled WGS sequence"/>
</dbReference>
<dbReference type="KEGG" id="ssl:SS1G_09010"/>
<keyword evidence="2" id="KW-1185">Reference proteome</keyword>
<sequence length="56" mass="6468">MPQILLVGSGGTVAYARLRYIPYHPSILPQVRHGTSRIALRVVWFRYLRNECLVKT</sequence>
<dbReference type="AlphaFoldDB" id="A7EUK3"/>
<name>A7EUK3_SCLS1</name>
<evidence type="ECO:0000313" key="2">
    <source>
        <dbReference type="Proteomes" id="UP000001312"/>
    </source>
</evidence>
<dbReference type="InParanoid" id="A7EUK3"/>
<proteinExistence type="predicted"/>
<accession>A7EUK3</accession>
<dbReference type="EMBL" id="CH476632">
    <property type="protein sequence ID" value="EDN93145.1"/>
    <property type="molecule type" value="Genomic_DNA"/>
</dbReference>
<evidence type="ECO:0000313" key="1">
    <source>
        <dbReference type="EMBL" id="EDN93145.1"/>
    </source>
</evidence>
<dbReference type="RefSeq" id="XP_001590246.1">
    <property type="nucleotide sequence ID" value="XM_001590196.1"/>
</dbReference>
<organism evidence="1 2">
    <name type="scientific">Sclerotinia sclerotiorum (strain ATCC 18683 / 1980 / Ss-1)</name>
    <name type="common">White mold</name>
    <name type="synonym">Whetzelinia sclerotiorum</name>
    <dbReference type="NCBI Taxonomy" id="665079"/>
    <lineage>
        <taxon>Eukaryota</taxon>
        <taxon>Fungi</taxon>
        <taxon>Dikarya</taxon>
        <taxon>Ascomycota</taxon>
        <taxon>Pezizomycotina</taxon>
        <taxon>Leotiomycetes</taxon>
        <taxon>Helotiales</taxon>
        <taxon>Sclerotiniaceae</taxon>
        <taxon>Sclerotinia</taxon>
    </lineage>
</organism>
<protein>
    <submittedName>
        <fullName evidence="1">Uncharacterized protein</fullName>
    </submittedName>
</protein>
<reference evidence="2" key="1">
    <citation type="journal article" date="2011" name="PLoS Genet.">
        <title>Genomic analysis of the necrotrophic fungal pathogens Sclerotinia sclerotiorum and Botrytis cinerea.</title>
        <authorList>
            <person name="Amselem J."/>
            <person name="Cuomo C.A."/>
            <person name="van Kan J.A."/>
            <person name="Viaud M."/>
            <person name="Benito E.P."/>
            <person name="Couloux A."/>
            <person name="Coutinho P.M."/>
            <person name="de Vries R.P."/>
            <person name="Dyer P.S."/>
            <person name="Fillinger S."/>
            <person name="Fournier E."/>
            <person name="Gout L."/>
            <person name="Hahn M."/>
            <person name="Kohn L."/>
            <person name="Lapalu N."/>
            <person name="Plummer K.M."/>
            <person name="Pradier J.M."/>
            <person name="Quevillon E."/>
            <person name="Sharon A."/>
            <person name="Simon A."/>
            <person name="ten Have A."/>
            <person name="Tudzynski B."/>
            <person name="Tudzynski P."/>
            <person name="Wincker P."/>
            <person name="Andrew M."/>
            <person name="Anthouard V."/>
            <person name="Beever R.E."/>
            <person name="Beffa R."/>
            <person name="Benoit I."/>
            <person name="Bouzid O."/>
            <person name="Brault B."/>
            <person name="Chen Z."/>
            <person name="Choquer M."/>
            <person name="Collemare J."/>
            <person name="Cotton P."/>
            <person name="Danchin E.G."/>
            <person name="Da Silva C."/>
            <person name="Gautier A."/>
            <person name="Giraud C."/>
            <person name="Giraud T."/>
            <person name="Gonzalez C."/>
            <person name="Grossetete S."/>
            <person name="Guldener U."/>
            <person name="Henrissat B."/>
            <person name="Howlett B.J."/>
            <person name="Kodira C."/>
            <person name="Kretschmer M."/>
            <person name="Lappartient A."/>
            <person name="Leroch M."/>
            <person name="Levis C."/>
            <person name="Mauceli E."/>
            <person name="Neuveglise C."/>
            <person name="Oeser B."/>
            <person name="Pearson M."/>
            <person name="Poulain J."/>
            <person name="Poussereau N."/>
            <person name="Quesneville H."/>
            <person name="Rascle C."/>
            <person name="Schumacher J."/>
            <person name="Segurens B."/>
            <person name="Sexton A."/>
            <person name="Silva E."/>
            <person name="Sirven C."/>
            <person name="Soanes D.M."/>
            <person name="Talbot N.J."/>
            <person name="Templeton M."/>
            <person name="Yandava C."/>
            <person name="Yarden O."/>
            <person name="Zeng Q."/>
            <person name="Rollins J.A."/>
            <person name="Lebrun M.H."/>
            <person name="Dickman M."/>
        </authorList>
    </citation>
    <scope>NUCLEOTIDE SEQUENCE [LARGE SCALE GENOMIC DNA]</scope>
    <source>
        <strain evidence="2">ATCC 18683 / 1980 / Ss-1</strain>
    </source>
</reference>
<gene>
    <name evidence="1" type="ORF">SS1G_09010</name>
</gene>